<dbReference type="OrthoDB" id="499349at2"/>
<organism evidence="4 5">
    <name type="scientific">Streptomyces pseudovenezuelae</name>
    <dbReference type="NCBI Taxonomy" id="67350"/>
    <lineage>
        <taxon>Bacteria</taxon>
        <taxon>Bacillati</taxon>
        <taxon>Actinomycetota</taxon>
        <taxon>Actinomycetes</taxon>
        <taxon>Kitasatosporales</taxon>
        <taxon>Streptomycetaceae</taxon>
        <taxon>Streptomyces</taxon>
        <taxon>Streptomyces aurantiacus group</taxon>
    </lineage>
</organism>
<protein>
    <submittedName>
        <fullName evidence="4">Regulator</fullName>
    </submittedName>
</protein>
<dbReference type="Gene3D" id="1.25.40.10">
    <property type="entry name" value="Tetratricopeptide repeat domain"/>
    <property type="match status" value="1"/>
</dbReference>
<dbReference type="InterPro" id="IPR049945">
    <property type="entry name" value="AAA_22"/>
</dbReference>
<evidence type="ECO:0000313" key="5">
    <source>
        <dbReference type="Proteomes" id="UP000053039"/>
    </source>
</evidence>
<comment type="caution">
    <text evidence="4">The sequence shown here is derived from an EMBL/GenBank/DDBJ whole genome shotgun (WGS) entry which is preliminary data.</text>
</comment>
<dbReference type="RefSeq" id="WP_062230135.1">
    <property type="nucleotide sequence ID" value="NZ_KQ948152.1"/>
</dbReference>
<accession>A0A117PNZ2</accession>
<dbReference type="PANTHER" id="PTHR47691:SF3">
    <property type="entry name" value="HTH-TYPE TRANSCRIPTIONAL REGULATOR RV0890C-RELATED"/>
    <property type="match status" value="1"/>
</dbReference>
<reference evidence="4 5" key="1">
    <citation type="submission" date="2015-10" db="EMBL/GenBank/DDBJ databases">
        <title>Draft genome sequence of Streptomyces pseudovenezuelae DSM 40212, type strain for the species Streptomyces pseudovenezuelae.</title>
        <authorList>
            <person name="Ruckert C."/>
            <person name="Winkler A."/>
            <person name="Kalinowski J."/>
            <person name="Kampfer P."/>
            <person name="Glaeser S."/>
        </authorList>
    </citation>
    <scope>NUCLEOTIDE SEQUENCE [LARGE SCALE GENOMIC DNA]</scope>
    <source>
        <strain evidence="4 5">DSM 40212</strain>
    </source>
</reference>
<evidence type="ECO:0000256" key="1">
    <source>
        <dbReference type="SAM" id="MobiDB-lite"/>
    </source>
</evidence>
<evidence type="ECO:0000259" key="3">
    <source>
        <dbReference type="Pfam" id="PF25872"/>
    </source>
</evidence>
<feature type="region of interest" description="Disordered" evidence="1">
    <location>
        <begin position="680"/>
        <end position="720"/>
    </location>
</feature>
<sequence>MHSHQPDDTEVNRNLPLELDGFVGRRAELPELARALDASRLVTVTGPGGIGKSRLAARVAGGLRTPPDGVWRVELAAVRDPEFVDYAVVETLGLTDHTARLPRETLLTHLAGRRLLLVLDGFEHLVDACAALVADLLGQVPGLTVLAVGRRPLRVAGEQVFALGPLREDEAVELFAERAGRQGVTVGEDPHVRELCRRLDGIPLAIELAAGRLGALCPGQLLERLDDRFRLLTGGGRDTLPRHRTLRTAIGWSHELCTPEERLLWSRLSVFAGRFDLEAAEYVCSGGGLHSDDVLDVLSALLAQSVVAREETATGVRYRMLDTVRAYGAEWLEATGDAVRLRRRHRDWYVGLATWCELDWFSPRQNEVAARIEAELPNLRGALEYCLTEPDGAELARHLAGSLWFCWVGCGRLSEGRHWLERSVELEPGPEHARLKALWVLGYVAILQGDTVPALAALEECRTEAERSANATAEAYAEHRSGCLALVSDDMPRAERLLRSSLERYQEIGELNSNVLMAQVELAMARAFLGDLPDAVRLCEDVRRVCEDHGERWARSYALYVLAYAAWSEGDSGRARELLTDCLACAHAFHDLLGSVLSIELLALVTVTSGDAAEAAVLQGAAAALWPSVGLPLFGSAYYNAPHELCEATVRERLGDERYEECVRQGRALGREAAVSRALGRAHPAGGLPAPRGRERHTDVAHGMQQPAASPTRKGGETAG</sequence>
<gene>
    <name evidence="4" type="ORF">AQI94_36130</name>
</gene>
<dbReference type="PRINTS" id="PR00364">
    <property type="entry name" value="DISEASERSIST"/>
</dbReference>
<dbReference type="Gene3D" id="3.40.50.300">
    <property type="entry name" value="P-loop containing nucleotide triphosphate hydrolases"/>
    <property type="match status" value="1"/>
</dbReference>
<evidence type="ECO:0000313" key="4">
    <source>
        <dbReference type="EMBL" id="KUM83798.1"/>
    </source>
</evidence>
<evidence type="ECO:0000259" key="2">
    <source>
        <dbReference type="Pfam" id="PF13401"/>
    </source>
</evidence>
<dbReference type="Proteomes" id="UP000053039">
    <property type="component" value="Unassembled WGS sequence"/>
</dbReference>
<name>A0A117PNZ2_9ACTN</name>
<dbReference type="Pfam" id="PF25872">
    <property type="entry name" value="HTH_77"/>
    <property type="match status" value="1"/>
</dbReference>
<dbReference type="InterPro" id="IPR027417">
    <property type="entry name" value="P-loop_NTPase"/>
</dbReference>
<dbReference type="InterPro" id="IPR058852">
    <property type="entry name" value="HTH_77"/>
</dbReference>
<dbReference type="GO" id="GO:0016887">
    <property type="term" value="F:ATP hydrolysis activity"/>
    <property type="evidence" value="ECO:0007669"/>
    <property type="project" value="InterPro"/>
</dbReference>
<dbReference type="AlphaFoldDB" id="A0A117PNZ2"/>
<dbReference type="SUPFAM" id="SSF52540">
    <property type="entry name" value="P-loop containing nucleoside triphosphate hydrolases"/>
    <property type="match status" value="1"/>
</dbReference>
<dbReference type="SUPFAM" id="SSF48452">
    <property type="entry name" value="TPR-like"/>
    <property type="match status" value="1"/>
</dbReference>
<proteinExistence type="predicted"/>
<dbReference type="PANTHER" id="PTHR47691">
    <property type="entry name" value="REGULATOR-RELATED"/>
    <property type="match status" value="1"/>
</dbReference>
<dbReference type="EMBL" id="LMWM01000041">
    <property type="protein sequence ID" value="KUM83798.1"/>
    <property type="molecule type" value="Genomic_DNA"/>
</dbReference>
<feature type="domain" description="Winged helix-turn-helix" evidence="3">
    <location>
        <begin position="261"/>
        <end position="332"/>
    </location>
</feature>
<dbReference type="InterPro" id="IPR011990">
    <property type="entry name" value="TPR-like_helical_dom_sf"/>
</dbReference>
<feature type="domain" description="ORC1/DEAH AAA+ ATPase" evidence="2">
    <location>
        <begin position="40"/>
        <end position="149"/>
    </location>
</feature>
<dbReference type="Pfam" id="PF13401">
    <property type="entry name" value="AAA_22"/>
    <property type="match status" value="1"/>
</dbReference>